<reference evidence="2 3" key="1">
    <citation type="submission" date="2024-10" db="EMBL/GenBank/DDBJ databases">
        <title>The Natural Products Discovery Center: Release of the First 8490 Sequenced Strains for Exploring Actinobacteria Biosynthetic Diversity.</title>
        <authorList>
            <person name="Kalkreuter E."/>
            <person name="Kautsar S.A."/>
            <person name="Yang D."/>
            <person name="Bader C.D."/>
            <person name="Teijaro C.N."/>
            <person name="Fluegel L."/>
            <person name="Davis C.M."/>
            <person name="Simpson J.R."/>
            <person name="Lauterbach L."/>
            <person name="Steele A.D."/>
            <person name="Gui C."/>
            <person name="Meng S."/>
            <person name="Li G."/>
            <person name="Viehrig K."/>
            <person name="Ye F."/>
            <person name="Su P."/>
            <person name="Kiefer A.F."/>
            <person name="Nichols A."/>
            <person name="Cepeda A.J."/>
            <person name="Yan W."/>
            <person name="Fan B."/>
            <person name="Jiang Y."/>
            <person name="Adhikari A."/>
            <person name="Zheng C.-J."/>
            <person name="Schuster L."/>
            <person name="Cowan T.M."/>
            <person name="Smanski M.J."/>
            <person name="Chevrette M.G."/>
            <person name="De Carvalho L.P.S."/>
            <person name="Shen B."/>
        </authorList>
    </citation>
    <scope>NUCLEOTIDE SEQUENCE [LARGE SCALE GENOMIC DNA]</scope>
    <source>
        <strain evidence="2 3">NPDC050545</strain>
    </source>
</reference>
<keyword evidence="1" id="KW-0812">Transmembrane</keyword>
<protein>
    <recommendedName>
        <fullName evidence="4">DUF423 domain-containing protein</fullName>
    </recommendedName>
</protein>
<dbReference type="Proteomes" id="UP001612741">
    <property type="component" value="Unassembled WGS sequence"/>
</dbReference>
<accession>A0ABW7YIR8</accession>
<keyword evidence="3" id="KW-1185">Reference proteome</keyword>
<keyword evidence="1" id="KW-1133">Transmembrane helix</keyword>
<feature type="transmembrane region" description="Helical" evidence="1">
    <location>
        <begin position="97"/>
        <end position="119"/>
    </location>
</feature>
<dbReference type="EMBL" id="JBITGY010000001">
    <property type="protein sequence ID" value="MFI6495790.1"/>
    <property type="molecule type" value="Genomic_DNA"/>
</dbReference>
<dbReference type="RefSeq" id="WP_397077504.1">
    <property type="nucleotide sequence ID" value="NZ_JBITGY010000001.1"/>
</dbReference>
<name>A0ABW7YIR8_9ACTN</name>
<evidence type="ECO:0000313" key="3">
    <source>
        <dbReference type="Proteomes" id="UP001612741"/>
    </source>
</evidence>
<sequence length="126" mass="12392">MVTQQRGGLSTAFRVAIVVNALAVLAQAVTAGQLLSGAAPAAHGMGAGAVHVAGLLLAVTGVLAWRPGGGAGWPALAGLAVLLLGFGQSMTGGSGATAVHVPLGVSIFGLSVWLLVWSFSPRVSRI</sequence>
<gene>
    <name evidence="2" type="ORF">ACIBG2_00285</name>
</gene>
<feature type="transmembrane region" description="Helical" evidence="1">
    <location>
        <begin position="12"/>
        <end position="35"/>
    </location>
</feature>
<feature type="transmembrane region" description="Helical" evidence="1">
    <location>
        <begin position="72"/>
        <end position="91"/>
    </location>
</feature>
<evidence type="ECO:0008006" key="4">
    <source>
        <dbReference type="Google" id="ProtNLM"/>
    </source>
</evidence>
<comment type="caution">
    <text evidence="2">The sequence shown here is derived from an EMBL/GenBank/DDBJ whole genome shotgun (WGS) entry which is preliminary data.</text>
</comment>
<evidence type="ECO:0000256" key="1">
    <source>
        <dbReference type="SAM" id="Phobius"/>
    </source>
</evidence>
<keyword evidence="1" id="KW-0472">Membrane</keyword>
<feature type="transmembrane region" description="Helical" evidence="1">
    <location>
        <begin position="41"/>
        <end position="65"/>
    </location>
</feature>
<proteinExistence type="predicted"/>
<evidence type="ECO:0000313" key="2">
    <source>
        <dbReference type="EMBL" id="MFI6495790.1"/>
    </source>
</evidence>
<organism evidence="2 3">
    <name type="scientific">Nonomuraea typhae</name>
    <dbReference type="NCBI Taxonomy" id="2603600"/>
    <lineage>
        <taxon>Bacteria</taxon>
        <taxon>Bacillati</taxon>
        <taxon>Actinomycetota</taxon>
        <taxon>Actinomycetes</taxon>
        <taxon>Streptosporangiales</taxon>
        <taxon>Streptosporangiaceae</taxon>
        <taxon>Nonomuraea</taxon>
    </lineage>
</organism>